<evidence type="ECO:0000256" key="1">
    <source>
        <dbReference type="SAM" id="MobiDB-lite"/>
    </source>
</evidence>
<dbReference type="AlphaFoldDB" id="A0A843W0P8"/>
<dbReference type="EMBL" id="NMUH01002496">
    <property type="protein sequence ID" value="MQM00338.1"/>
    <property type="molecule type" value="Genomic_DNA"/>
</dbReference>
<name>A0A843W0P8_COLES</name>
<evidence type="ECO:0000313" key="2">
    <source>
        <dbReference type="EMBL" id="MQM00338.1"/>
    </source>
</evidence>
<keyword evidence="3" id="KW-1185">Reference proteome</keyword>
<accession>A0A843W0P8</accession>
<dbReference type="InterPro" id="IPR021109">
    <property type="entry name" value="Peptidase_aspartic_dom_sf"/>
</dbReference>
<evidence type="ECO:0000313" key="3">
    <source>
        <dbReference type="Proteomes" id="UP000652761"/>
    </source>
</evidence>
<dbReference type="Gene3D" id="2.40.70.10">
    <property type="entry name" value="Acid Proteases"/>
    <property type="match status" value="1"/>
</dbReference>
<comment type="caution">
    <text evidence="2">The sequence shown here is derived from an EMBL/GenBank/DDBJ whole genome shotgun (WGS) entry which is preliminary data.</text>
</comment>
<feature type="region of interest" description="Disordered" evidence="1">
    <location>
        <begin position="256"/>
        <end position="323"/>
    </location>
</feature>
<organism evidence="2 3">
    <name type="scientific">Colocasia esculenta</name>
    <name type="common">Wild taro</name>
    <name type="synonym">Arum esculentum</name>
    <dbReference type="NCBI Taxonomy" id="4460"/>
    <lineage>
        <taxon>Eukaryota</taxon>
        <taxon>Viridiplantae</taxon>
        <taxon>Streptophyta</taxon>
        <taxon>Embryophyta</taxon>
        <taxon>Tracheophyta</taxon>
        <taxon>Spermatophyta</taxon>
        <taxon>Magnoliopsida</taxon>
        <taxon>Liliopsida</taxon>
        <taxon>Araceae</taxon>
        <taxon>Aroideae</taxon>
        <taxon>Colocasieae</taxon>
        <taxon>Colocasia</taxon>
    </lineage>
</organism>
<proteinExistence type="predicted"/>
<protein>
    <submittedName>
        <fullName evidence="2">Uncharacterized protein</fullName>
    </submittedName>
</protein>
<reference evidence="2" key="1">
    <citation type="submission" date="2017-07" db="EMBL/GenBank/DDBJ databases">
        <title>Taro Niue Genome Assembly and Annotation.</title>
        <authorList>
            <person name="Atibalentja N."/>
            <person name="Keating K."/>
            <person name="Fields C.J."/>
        </authorList>
    </citation>
    <scope>NUCLEOTIDE SEQUENCE</scope>
    <source>
        <strain evidence="2">Niue_2</strain>
        <tissue evidence="2">Leaf</tissue>
    </source>
</reference>
<sequence>MMFWAIQNQEINLSEVIIQRMKLASAVIWDKKNKLKVSLPYAHLLTKIFQHYDISLNGEVSEKMVQYIRGRNLKKSGFSLVPGVWTKTSIARGKAIISKAQEVQEVEAQAVVAATKISVEDQAASGSRIEDIPPENMETVRRSKVVTPSSRVASVLRDVLDAISSTQGEQGEHSIEKEVEIQGEHTASPLVDQFQDGVVESTSDEENGDNVELVARASEKGNGVASEIPLLTRKPHRRLRQKKLKINMKPLIARLDEQVPQESAPNIEEVRPAGPSIDEKSGPSGPKVVEPPKQSLDEQSGPPGPVLDESGPSGLVESQAKRVGEEASISKLGEVFALVLEERREGRGRVLQSSCVRSEGSETKVEHPVMRSEASPSGRAALEANLERLKPVKGTALLPRLWRFVDVEELVRPRVMSQREVRRLQLSRHRTRLVYLCRPTTTYGLWSINAGIGARDADSGSDDSSFACTSVGSGFGGVFMIERFRRMTPPFFKDESDPILAEIWLRCLTSLHVSIKQQVLPGSFYLLKMKDYDAIMGLDRLEEHYALMDCRKKLITFRIPGKEEFVHPLPKNMSGKFVISTLKAARMLSKGCVGFLASVLGEVFTLVLEERKEGRGRVLQSSCVRSEGSGTKVEHPAMRSEASPSGRAALEANLERLKLVKGTALLPRDEFRSCWGRVEELLVAEELWNGHKKLIFFLVASAATCTDSHLEVDQRTGSPSPAPKKRKLSNTLALFSDPKFPPIWFSLAVDHRRRSVYCEYLQKCTFAIMVGLPYLNLIDHLNIVLPYCHISKVDQSKIFQMAKSKIEDQWAKGHKSLYRKFLLAKSDRFPPRVHSLTLSEWFEIHHQNTWAPYIQKEIKLIQYYQLFNDYRYLNNMPELQMGQFRGAIDLLMVESAVNCSFKVDFSTLQIPDIVFLPKLHSLVMDSSMGPIIFERFSKVMGRMSAQQGHLPSFQRFLFLDYHWDNMNSDVLAPLLSECERLSPTDWEKHYNHSALQLENLNSSLVRSGKTRLTTEAFLDLNSIHLVQDPFVTWAECYKAFILLKKELKENKLFYPFSIDEFLRYASFGFFSSYKLSLGLDEYDTFIEAQ</sequence>
<dbReference type="Proteomes" id="UP000652761">
    <property type="component" value="Unassembled WGS sequence"/>
</dbReference>
<gene>
    <name evidence="2" type="ORF">Taro_033071</name>
</gene>